<dbReference type="PROSITE" id="PS50987">
    <property type="entry name" value="HTH_ARSR_2"/>
    <property type="match status" value="1"/>
</dbReference>
<dbReference type="GO" id="GO:0003677">
    <property type="term" value="F:DNA binding"/>
    <property type="evidence" value="ECO:0007669"/>
    <property type="project" value="UniProtKB-KW"/>
</dbReference>
<dbReference type="InterPro" id="IPR001845">
    <property type="entry name" value="HTH_ArsR_DNA-bd_dom"/>
</dbReference>
<evidence type="ECO:0000313" key="5">
    <source>
        <dbReference type="EMBL" id="ASC71795.1"/>
    </source>
</evidence>
<keyword evidence="1" id="KW-0805">Transcription regulation</keyword>
<keyword evidence="6" id="KW-1185">Reference proteome</keyword>
<evidence type="ECO:0000313" key="6">
    <source>
        <dbReference type="Proteomes" id="UP000191901"/>
    </source>
</evidence>
<dbReference type="InterPro" id="IPR011991">
    <property type="entry name" value="ArsR-like_HTH"/>
</dbReference>
<dbReference type="AlphaFoldDB" id="A0A1Z3HNE3"/>
<proteinExistence type="predicted"/>
<dbReference type="SUPFAM" id="SSF46785">
    <property type="entry name" value="Winged helix' DNA-binding domain"/>
    <property type="match status" value="1"/>
</dbReference>
<dbReference type="PANTHER" id="PTHR43132">
    <property type="entry name" value="ARSENICAL RESISTANCE OPERON REPRESSOR ARSR-RELATED"/>
    <property type="match status" value="1"/>
</dbReference>
<dbReference type="STRING" id="1641165.XM38_20095"/>
<feature type="domain" description="HTH arsR-type" evidence="4">
    <location>
        <begin position="4"/>
        <end position="98"/>
    </location>
</feature>
<dbReference type="InterPro" id="IPR051011">
    <property type="entry name" value="Metal_resp_trans_reg"/>
</dbReference>
<dbReference type="NCBIfam" id="NF033788">
    <property type="entry name" value="HTH_metalloreg"/>
    <property type="match status" value="1"/>
</dbReference>
<keyword evidence="2" id="KW-0238">DNA-binding</keyword>
<dbReference type="SMART" id="SM00418">
    <property type="entry name" value="HTH_ARSR"/>
    <property type="match status" value="1"/>
</dbReference>
<dbReference type="OrthoDB" id="9798835at2"/>
<dbReference type="Pfam" id="PF01022">
    <property type="entry name" value="HTH_5"/>
    <property type="match status" value="1"/>
</dbReference>
<evidence type="ECO:0000256" key="1">
    <source>
        <dbReference type="ARBA" id="ARBA00023015"/>
    </source>
</evidence>
<dbReference type="RefSeq" id="WP_080812113.1">
    <property type="nucleotide sequence ID" value="NZ_CP021983.2"/>
</dbReference>
<keyword evidence="3" id="KW-0804">Transcription</keyword>
<evidence type="ECO:0000256" key="2">
    <source>
        <dbReference type="ARBA" id="ARBA00023125"/>
    </source>
</evidence>
<dbReference type="GO" id="GO:0003700">
    <property type="term" value="F:DNA-binding transcription factor activity"/>
    <property type="evidence" value="ECO:0007669"/>
    <property type="project" value="InterPro"/>
</dbReference>
<dbReference type="FunFam" id="1.10.10.10:FF:000279">
    <property type="entry name" value="Transcriptional regulator, ArsR family"/>
    <property type="match status" value="1"/>
</dbReference>
<dbReference type="PANTHER" id="PTHR43132:SF2">
    <property type="entry name" value="ARSENICAL RESISTANCE OPERON REPRESSOR ARSR-RELATED"/>
    <property type="match status" value="1"/>
</dbReference>
<dbReference type="Gene3D" id="1.10.10.10">
    <property type="entry name" value="Winged helix-like DNA-binding domain superfamily/Winged helix DNA-binding domain"/>
    <property type="match status" value="1"/>
</dbReference>
<dbReference type="Proteomes" id="UP000191901">
    <property type="component" value="Chromosome"/>
</dbReference>
<dbReference type="EMBL" id="CP021983">
    <property type="protein sequence ID" value="ASC71795.1"/>
    <property type="molecule type" value="Genomic_DNA"/>
</dbReference>
<dbReference type="PRINTS" id="PR00778">
    <property type="entry name" value="HTHARSR"/>
</dbReference>
<name>A0A1Z3HNE3_9CYAN</name>
<evidence type="ECO:0000256" key="3">
    <source>
        <dbReference type="ARBA" id="ARBA00023163"/>
    </source>
</evidence>
<organism evidence="5 6">
    <name type="scientific">Halomicronema hongdechloris C2206</name>
    <dbReference type="NCBI Taxonomy" id="1641165"/>
    <lineage>
        <taxon>Bacteria</taxon>
        <taxon>Bacillati</taxon>
        <taxon>Cyanobacteriota</taxon>
        <taxon>Cyanophyceae</taxon>
        <taxon>Nodosilineales</taxon>
        <taxon>Nodosilineaceae</taxon>
        <taxon>Halomicronema</taxon>
    </lineage>
</organism>
<accession>A0A1Z3HNE3</accession>
<dbReference type="CDD" id="cd00090">
    <property type="entry name" value="HTH_ARSR"/>
    <property type="match status" value="1"/>
</dbReference>
<dbReference type="KEGG" id="hhg:XM38_027490"/>
<reference evidence="5 6" key="1">
    <citation type="journal article" date="2016" name="Biochim. Biophys. Acta">
        <title>Characterization of red-shifted phycobilisomes isolated from the chlorophyll f-containing cyanobacterium Halomicronema hongdechloris.</title>
        <authorList>
            <person name="Li Y."/>
            <person name="Lin Y."/>
            <person name="Garvey C.J."/>
            <person name="Birch D."/>
            <person name="Corkery R.W."/>
            <person name="Loughlin P.C."/>
            <person name="Scheer H."/>
            <person name="Willows R.D."/>
            <person name="Chen M."/>
        </authorList>
    </citation>
    <scope>NUCLEOTIDE SEQUENCE [LARGE SCALE GENOMIC DNA]</scope>
    <source>
        <strain evidence="5 6">C2206</strain>
    </source>
</reference>
<protein>
    <submittedName>
        <fullName evidence="5">Transcriptional regulator</fullName>
    </submittedName>
</protein>
<dbReference type="InterPro" id="IPR036390">
    <property type="entry name" value="WH_DNA-bd_sf"/>
</dbReference>
<dbReference type="InterPro" id="IPR036388">
    <property type="entry name" value="WH-like_DNA-bd_sf"/>
</dbReference>
<evidence type="ECO:0000259" key="4">
    <source>
        <dbReference type="PROSITE" id="PS50987"/>
    </source>
</evidence>
<sequence length="111" mass="12684">MANTAPVISTELVTAFKALSDPLRLQVVELLREQELCVCDLCDSLAVAQSKLSFHLKTLKEARLIRSRQQGRWIYYSLNLTRLVELEQYLAEFRRFSSMLPARTCPPAPKS</sequence>
<gene>
    <name evidence="5" type="ORF">XM38_027490</name>
</gene>